<name>A0A562TPV7_9SPHI</name>
<reference evidence="1 2" key="1">
    <citation type="submission" date="2019-07" db="EMBL/GenBank/DDBJ databases">
        <title>Genomic Encyclopedia of Archaeal and Bacterial Type Strains, Phase II (KMG-II): from individual species to whole genera.</title>
        <authorList>
            <person name="Goeker M."/>
        </authorList>
    </citation>
    <scope>NUCLEOTIDE SEQUENCE [LARGE SCALE GENOMIC DNA]</scope>
    <source>
        <strain evidence="1 2">ATCC BAA-1854</strain>
    </source>
</reference>
<dbReference type="RefSeq" id="WP_144915999.1">
    <property type="nucleotide sequence ID" value="NZ_VLLI01000015.1"/>
</dbReference>
<proteinExistence type="predicted"/>
<dbReference type="Proteomes" id="UP000317010">
    <property type="component" value="Unassembled WGS sequence"/>
</dbReference>
<protein>
    <submittedName>
        <fullName evidence="1">Uncharacterized protein</fullName>
    </submittedName>
</protein>
<evidence type="ECO:0000313" key="2">
    <source>
        <dbReference type="Proteomes" id="UP000317010"/>
    </source>
</evidence>
<dbReference type="InterPro" id="IPR011990">
    <property type="entry name" value="TPR-like_helical_dom_sf"/>
</dbReference>
<keyword evidence="2" id="KW-1185">Reference proteome</keyword>
<dbReference type="EMBL" id="VLLI01000015">
    <property type="protein sequence ID" value="TWI95609.1"/>
    <property type="molecule type" value="Genomic_DNA"/>
</dbReference>
<dbReference type="SUPFAM" id="SSF48452">
    <property type="entry name" value="TPR-like"/>
    <property type="match status" value="1"/>
</dbReference>
<dbReference type="AlphaFoldDB" id="A0A562TPV7"/>
<accession>A0A562TPV7</accession>
<organism evidence="1 2">
    <name type="scientific">Mucilaginibacter frigoritolerans</name>
    <dbReference type="NCBI Taxonomy" id="652788"/>
    <lineage>
        <taxon>Bacteria</taxon>
        <taxon>Pseudomonadati</taxon>
        <taxon>Bacteroidota</taxon>
        <taxon>Sphingobacteriia</taxon>
        <taxon>Sphingobacteriales</taxon>
        <taxon>Sphingobacteriaceae</taxon>
        <taxon>Mucilaginibacter</taxon>
    </lineage>
</organism>
<gene>
    <name evidence="1" type="ORF">JN11_04348</name>
</gene>
<dbReference type="Gene3D" id="1.25.40.10">
    <property type="entry name" value="Tetratricopeptide repeat domain"/>
    <property type="match status" value="1"/>
</dbReference>
<comment type="caution">
    <text evidence="1">The sequence shown here is derived from an EMBL/GenBank/DDBJ whole genome shotgun (WGS) entry which is preliminary data.</text>
</comment>
<evidence type="ECO:0000313" key="1">
    <source>
        <dbReference type="EMBL" id="TWI95609.1"/>
    </source>
</evidence>
<sequence length="214" mass="24211">MDKTHENAPFRPTQKGPLCQLKAATSCHAQENQGLKNRKLAQALNDTAVSLFQKYGYQKDSLKKAVQFLDNAIKKDSTYTISYSNRVSILCGLGDCRGALETIEKLVRLRKADPVAITLEGHILEKTGDTFEAIQKYKTADSIYDSQIESKINIVQNKIDKSYLQLFLKSKDDAVAAFDRIKKEIPAKDAKQMTETINDFDKDKFFNDFCRCNP</sequence>